<keyword evidence="2" id="KW-1185">Reference proteome</keyword>
<evidence type="ECO:0000313" key="1">
    <source>
        <dbReference type="EMBL" id="GFF92822.1"/>
    </source>
</evidence>
<proteinExistence type="predicted"/>
<name>A0ABQ1B308_ASPLE</name>
<dbReference type="Proteomes" id="UP000465220">
    <property type="component" value="Unassembled WGS sequence"/>
</dbReference>
<gene>
    <name evidence="1" type="ORF">IFM60648_09874</name>
</gene>
<dbReference type="EMBL" id="BLKI01000105">
    <property type="protein sequence ID" value="GFF92822.1"/>
    <property type="molecule type" value="Genomic_DNA"/>
</dbReference>
<accession>A0ABQ1B308</accession>
<sequence>MQIFPFKTQAEYRARWDYAKELNIRFLGPAQSSQWPDAHRRLFEDIQKLGNQKYSRFNETVSVDSIDKPWRRQTKQRAARLVQQSQISRQDRKNEAGWRFSIEPEVLHRFTVEVTCPRCRSRLWKSEIEAAVQSSQPFAQSLEARRRRRAPCRCVDQWSYNSGYENGVNMLFSDRAQATIKHDPPLPIEGRRRGQVSEEPDRIYGLRDTGSLKRVLDSVNKHSACDGNVRTLRDTIEVSPFDDEGERLLFPFLIMEAKSGKHGDMAAVEMQTAFCIRRLLRLQLELRKAGGENVCGPFEPLVWFLSWSGERWNVAGCFVKDSCGSIEWLTVYLWSGDLTGEDGSLQLLLIIDYISDWARDVYRQSLLAQLSSLSTECIPDSDPDILSTIERGSTVLTSLPNDPLEILSQTLPRSVISSGDYLNLFHTEGVVRDASVIESRFMALYITEHDVDPFRLSFASEEAYQEAKIEMSSLLEDSWRCVPDTLYGIEEAWTRTSRSAASSHAPDRSPFFFVRFTFRMFVTSDWQPVRQLVCLGISSRAVAQLWGNERLTVFNKAPLYTSRETKRFLKFLESPSIVDTLAAAISMQCLTNTSRKRAGPIAPSSFGFKRDDSISVLKLVSLVIESHTIGRRLSPDSYLRYSHMQCKQSLYTEGPKVWPHLEQLQIHSNGTVLVDCEEEMSGTPRRCLYIVDGSYEAADVVHLVDRMSYEGAYYSVIPLCPSHDPTEYLAYINRPMDHSRYWKTEKSRDSFYPWISALQELISTGSTLHGSSSFPILLLSSDEEASDDDNNETTQITVAWKEDS</sequence>
<comment type="caution">
    <text evidence="1">The sequence shown here is derived from an EMBL/GenBank/DDBJ whole genome shotgun (WGS) entry which is preliminary data.</text>
</comment>
<protein>
    <recommendedName>
        <fullName evidence="3">Clr5 domain-containing protein</fullName>
    </recommendedName>
</protein>
<reference evidence="1 2" key="1">
    <citation type="submission" date="2020-01" db="EMBL/GenBank/DDBJ databases">
        <title>Draft genome sequence of Aspergillus lentulus IFM 60648.</title>
        <authorList>
            <person name="Takahashi H."/>
            <person name="Yaguchi T."/>
        </authorList>
    </citation>
    <scope>NUCLEOTIDE SEQUENCE [LARGE SCALE GENOMIC DNA]</scope>
    <source>
        <strain evidence="1 2">IFM 60648</strain>
    </source>
</reference>
<evidence type="ECO:0000313" key="2">
    <source>
        <dbReference type="Proteomes" id="UP000465220"/>
    </source>
</evidence>
<organism evidence="1 2">
    <name type="scientific">Aspergillus lentulus</name>
    <dbReference type="NCBI Taxonomy" id="293939"/>
    <lineage>
        <taxon>Eukaryota</taxon>
        <taxon>Fungi</taxon>
        <taxon>Dikarya</taxon>
        <taxon>Ascomycota</taxon>
        <taxon>Pezizomycotina</taxon>
        <taxon>Eurotiomycetes</taxon>
        <taxon>Eurotiomycetidae</taxon>
        <taxon>Eurotiales</taxon>
        <taxon>Aspergillaceae</taxon>
        <taxon>Aspergillus</taxon>
        <taxon>Aspergillus subgen. Fumigati</taxon>
    </lineage>
</organism>
<evidence type="ECO:0008006" key="3">
    <source>
        <dbReference type="Google" id="ProtNLM"/>
    </source>
</evidence>